<dbReference type="RefSeq" id="WP_260749845.1">
    <property type="nucleotide sequence ID" value="NZ_CP092109.1"/>
</dbReference>
<dbReference type="Proteomes" id="UP001060414">
    <property type="component" value="Chromosome"/>
</dbReference>
<comment type="subcellular location">
    <subcellularLocation>
        <location evidence="1">Cell inner membrane</location>
        <topology evidence="1">Single-pass membrane protein</topology>
        <orientation evidence="1">Periplasmic side</orientation>
    </subcellularLocation>
</comment>
<evidence type="ECO:0000256" key="2">
    <source>
        <dbReference type="ARBA" id="ARBA00006555"/>
    </source>
</evidence>
<dbReference type="InterPro" id="IPR051045">
    <property type="entry name" value="TonB-dependent_transducer"/>
</dbReference>
<protein>
    <submittedName>
        <fullName evidence="12">Energy transducer TonB</fullName>
    </submittedName>
</protein>
<gene>
    <name evidence="12" type="ORF">L9S41_08760</name>
</gene>
<dbReference type="PANTHER" id="PTHR33446:SF14">
    <property type="entry name" value="PROTEIN TONB"/>
    <property type="match status" value="1"/>
</dbReference>
<keyword evidence="9" id="KW-0472">Membrane</keyword>
<keyword evidence="7" id="KW-0653">Protein transport</keyword>
<evidence type="ECO:0000256" key="6">
    <source>
        <dbReference type="ARBA" id="ARBA00022692"/>
    </source>
</evidence>
<evidence type="ECO:0000256" key="10">
    <source>
        <dbReference type="SAM" id="MobiDB-lite"/>
    </source>
</evidence>
<keyword evidence="5" id="KW-0997">Cell inner membrane</keyword>
<keyword evidence="13" id="KW-1185">Reference proteome</keyword>
<name>A0ABY5ZUD2_9BACT</name>
<dbReference type="InterPro" id="IPR006260">
    <property type="entry name" value="TonB/TolA_C"/>
</dbReference>
<dbReference type="PANTHER" id="PTHR33446">
    <property type="entry name" value="PROTEIN TONB-RELATED"/>
    <property type="match status" value="1"/>
</dbReference>
<feature type="region of interest" description="Disordered" evidence="10">
    <location>
        <begin position="47"/>
        <end position="97"/>
    </location>
</feature>
<dbReference type="Gene3D" id="3.30.1150.10">
    <property type="match status" value="1"/>
</dbReference>
<sequence length="217" mass="23609">MTASWRFLAALGPATAVALGLFWIMTSLVGGEGREFDRAPRQPLMNFIRMDDAPRPVEERRRERPKPPEEPQAVPPLPAVPTARSPEPQAPRLDVPLPQFRPDLALSGVPAAAPAAPSGPAGPVAYSQPLTPVSQVPPVYPRRALMQGLSGWVKLTFIINEDGSVGDVEVVEASPRRGVFDHEAVRALSRWRFNPQTVDGRPVAAYATITINFNLEN</sequence>
<reference evidence="12" key="1">
    <citation type="journal article" date="2022" name="Environ. Microbiol.">
        <title>Geoalkalibacter halelectricus SAP #1 sp. nov. possessing extracellular electron transfer and mineral#reducing capabilities from a haloalkaline environment.</title>
        <authorList>
            <person name="Yadav S."/>
            <person name="Singh R."/>
            <person name="Sundharam S.S."/>
            <person name="Chaudhary S."/>
            <person name="Krishnamurthi S."/>
            <person name="Patil S.A."/>
        </authorList>
    </citation>
    <scope>NUCLEOTIDE SEQUENCE</scope>
    <source>
        <strain evidence="12">SAP-1</strain>
    </source>
</reference>
<evidence type="ECO:0000256" key="8">
    <source>
        <dbReference type="ARBA" id="ARBA00022989"/>
    </source>
</evidence>
<dbReference type="InterPro" id="IPR037682">
    <property type="entry name" value="TonB_C"/>
</dbReference>
<evidence type="ECO:0000256" key="1">
    <source>
        <dbReference type="ARBA" id="ARBA00004383"/>
    </source>
</evidence>
<evidence type="ECO:0000256" key="5">
    <source>
        <dbReference type="ARBA" id="ARBA00022519"/>
    </source>
</evidence>
<dbReference type="InterPro" id="IPR003538">
    <property type="entry name" value="TonB"/>
</dbReference>
<accession>A0ABY5ZUD2</accession>
<dbReference type="EMBL" id="CP092109">
    <property type="protein sequence ID" value="UWZ81470.1"/>
    <property type="molecule type" value="Genomic_DNA"/>
</dbReference>
<evidence type="ECO:0000256" key="3">
    <source>
        <dbReference type="ARBA" id="ARBA00022448"/>
    </source>
</evidence>
<keyword evidence="6" id="KW-0812">Transmembrane</keyword>
<keyword evidence="3" id="KW-0813">Transport</keyword>
<evidence type="ECO:0000259" key="11">
    <source>
        <dbReference type="PROSITE" id="PS52015"/>
    </source>
</evidence>
<feature type="domain" description="TonB C-terminal" evidence="11">
    <location>
        <begin position="125"/>
        <end position="217"/>
    </location>
</feature>
<dbReference type="PROSITE" id="PS52015">
    <property type="entry name" value="TONB_CTD"/>
    <property type="match status" value="1"/>
</dbReference>
<evidence type="ECO:0000256" key="7">
    <source>
        <dbReference type="ARBA" id="ARBA00022927"/>
    </source>
</evidence>
<dbReference type="Pfam" id="PF03544">
    <property type="entry name" value="TonB_C"/>
    <property type="match status" value="1"/>
</dbReference>
<keyword evidence="4" id="KW-1003">Cell membrane</keyword>
<dbReference type="NCBIfam" id="TIGR01352">
    <property type="entry name" value="tonB_Cterm"/>
    <property type="match status" value="1"/>
</dbReference>
<keyword evidence="8" id="KW-1133">Transmembrane helix</keyword>
<evidence type="ECO:0000256" key="4">
    <source>
        <dbReference type="ARBA" id="ARBA00022475"/>
    </source>
</evidence>
<dbReference type="SUPFAM" id="SSF74653">
    <property type="entry name" value="TolA/TonB C-terminal domain"/>
    <property type="match status" value="1"/>
</dbReference>
<comment type="similarity">
    <text evidence="2">Belongs to the TonB family.</text>
</comment>
<feature type="compositionally biased region" description="Basic and acidic residues" evidence="10">
    <location>
        <begin position="49"/>
        <end position="69"/>
    </location>
</feature>
<evidence type="ECO:0000256" key="9">
    <source>
        <dbReference type="ARBA" id="ARBA00023136"/>
    </source>
</evidence>
<evidence type="ECO:0000313" key="13">
    <source>
        <dbReference type="Proteomes" id="UP001060414"/>
    </source>
</evidence>
<evidence type="ECO:0000313" key="12">
    <source>
        <dbReference type="EMBL" id="UWZ81470.1"/>
    </source>
</evidence>
<proteinExistence type="inferred from homology"/>
<organism evidence="12 13">
    <name type="scientific">Geoalkalibacter halelectricus</name>
    <dbReference type="NCBI Taxonomy" id="2847045"/>
    <lineage>
        <taxon>Bacteria</taxon>
        <taxon>Pseudomonadati</taxon>
        <taxon>Thermodesulfobacteriota</taxon>
        <taxon>Desulfuromonadia</taxon>
        <taxon>Desulfuromonadales</taxon>
        <taxon>Geoalkalibacteraceae</taxon>
        <taxon>Geoalkalibacter</taxon>
    </lineage>
</organism>
<dbReference type="PRINTS" id="PR01374">
    <property type="entry name" value="TONBPROTEIN"/>
</dbReference>